<dbReference type="Gene3D" id="3.40.50.150">
    <property type="entry name" value="Vaccinia Virus protein VP39"/>
    <property type="match status" value="1"/>
</dbReference>
<dbReference type="EMBL" id="DRMJ01000134">
    <property type="protein sequence ID" value="HHL42523.1"/>
    <property type="molecule type" value="Genomic_DNA"/>
</dbReference>
<name>A0A7C5R057_9PROT</name>
<evidence type="ECO:0000313" key="1">
    <source>
        <dbReference type="EMBL" id="HHL42523.1"/>
    </source>
</evidence>
<dbReference type="CDD" id="cd02440">
    <property type="entry name" value="AdoMet_MTases"/>
    <property type="match status" value="1"/>
</dbReference>
<dbReference type="GO" id="GO:0032259">
    <property type="term" value="P:methylation"/>
    <property type="evidence" value="ECO:0007669"/>
    <property type="project" value="UniProtKB-KW"/>
</dbReference>
<dbReference type="InterPro" id="IPR029063">
    <property type="entry name" value="SAM-dependent_MTases_sf"/>
</dbReference>
<proteinExistence type="predicted"/>
<dbReference type="GO" id="GO:0008168">
    <property type="term" value="F:methyltransferase activity"/>
    <property type="evidence" value="ECO:0007669"/>
    <property type="project" value="UniProtKB-KW"/>
</dbReference>
<dbReference type="Proteomes" id="UP000885830">
    <property type="component" value="Unassembled WGS sequence"/>
</dbReference>
<protein>
    <submittedName>
        <fullName evidence="1">Methyltransferase domain-containing protein</fullName>
    </submittedName>
</protein>
<dbReference type="AlphaFoldDB" id="A0A7C5R057"/>
<comment type="caution">
    <text evidence="1">The sequence shown here is derived from an EMBL/GenBank/DDBJ whole genome shotgun (WGS) entry which is preliminary data.</text>
</comment>
<keyword evidence="1" id="KW-0808">Transferase</keyword>
<keyword evidence="1" id="KW-0489">Methyltransferase</keyword>
<organism evidence="1">
    <name type="scientific">Hellea balneolensis</name>
    <dbReference type="NCBI Taxonomy" id="287478"/>
    <lineage>
        <taxon>Bacteria</taxon>
        <taxon>Pseudomonadati</taxon>
        <taxon>Pseudomonadota</taxon>
        <taxon>Alphaproteobacteria</taxon>
        <taxon>Maricaulales</taxon>
        <taxon>Robiginitomaculaceae</taxon>
        <taxon>Hellea</taxon>
    </lineage>
</organism>
<gene>
    <name evidence="1" type="ORF">ENJ42_02800</name>
</gene>
<reference evidence="1" key="1">
    <citation type="journal article" date="2020" name="mSystems">
        <title>Genome- and Community-Level Interaction Insights into Carbon Utilization and Element Cycling Functions of Hydrothermarchaeota in Hydrothermal Sediment.</title>
        <authorList>
            <person name="Zhou Z."/>
            <person name="Liu Y."/>
            <person name="Xu W."/>
            <person name="Pan J."/>
            <person name="Luo Z.H."/>
            <person name="Li M."/>
        </authorList>
    </citation>
    <scope>NUCLEOTIDE SEQUENCE [LARGE SCALE GENOMIC DNA]</scope>
    <source>
        <strain evidence="1">HyVt-485</strain>
    </source>
</reference>
<accession>A0A7C5R057</accession>
<dbReference type="Pfam" id="PF01209">
    <property type="entry name" value="Ubie_methyltran"/>
    <property type="match status" value="1"/>
</dbReference>
<sequence>MFTLIHGVEFMKNAVFALAIGLGLAGAVGLLAFANTLDENAANARLAQQRVADYVASMPQIERKTLEMAKPETGPILAAMVNPGRTPADVKDDKVRKVWQVLNFTGIKPGSTVFEMEAGTGYYTELISFIVGKSGRVWMQNPPEFDQFVTQAVLENRLGKNGRRLPNVQISKSSFDQLEAPDASVDVVTWFLGPHELWMANEAGELTLGDPSKTYAEIYRILKPGGRFIALDKSSAPYTMEYESGTSHTIDPQHVINRAKAAGFELAKTSDILSTHASISKTGKNYSLNVVDPSKRVSTDRFLHLYIKPK</sequence>
<dbReference type="SUPFAM" id="SSF53335">
    <property type="entry name" value="S-adenosyl-L-methionine-dependent methyltransferases"/>
    <property type="match status" value="1"/>
</dbReference>